<reference evidence="4 5" key="1">
    <citation type="submission" date="2016-09" db="EMBL/GenBank/DDBJ databases">
        <authorList>
            <person name="Capua I."/>
            <person name="De Benedictis P."/>
            <person name="Joannis T."/>
            <person name="Lombin L.H."/>
            <person name="Cattoli G."/>
        </authorList>
    </citation>
    <scope>NUCLEOTIDE SEQUENCE [LARGE SCALE GENOMIC DNA]</scope>
    <source>
        <strain evidence="4 5">UB20</strain>
    </source>
</reference>
<dbReference type="Pfam" id="PF16344">
    <property type="entry name" value="FecR_C"/>
    <property type="match status" value="1"/>
</dbReference>
<evidence type="ECO:0000256" key="1">
    <source>
        <dbReference type="SAM" id="Phobius"/>
    </source>
</evidence>
<feature type="domain" description="FecR protein" evidence="2">
    <location>
        <begin position="119"/>
        <end position="213"/>
    </location>
</feature>
<dbReference type="GO" id="GO:0016989">
    <property type="term" value="F:sigma factor antagonist activity"/>
    <property type="evidence" value="ECO:0007669"/>
    <property type="project" value="TreeGrafter"/>
</dbReference>
<dbReference type="Gene3D" id="3.55.50.30">
    <property type="match status" value="1"/>
</dbReference>
<dbReference type="EMBL" id="FMMM01000078">
    <property type="protein sequence ID" value="SCQ24255.1"/>
    <property type="molecule type" value="Genomic_DNA"/>
</dbReference>
<keyword evidence="1" id="KW-1133">Transmembrane helix</keyword>
<proteinExistence type="predicted"/>
<dbReference type="PANTHER" id="PTHR30273:SF2">
    <property type="entry name" value="PROTEIN FECR"/>
    <property type="match status" value="1"/>
</dbReference>
<dbReference type="PANTHER" id="PTHR30273">
    <property type="entry name" value="PERIPLASMIC SIGNAL SENSOR AND SIGMA FACTOR ACTIVATOR FECR-RELATED"/>
    <property type="match status" value="1"/>
</dbReference>
<dbReference type="InterPro" id="IPR012373">
    <property type="entry name" value="Ferrdict_sens_TM"/>
</dbReference>
<dbReference type="Gene3D" id="2.60.120.1440">
    <property type="match status" value="1"/>
</dbReference>
<dbReference type="PIRSF" id="PIRSF018266">
    <property type="entry name" value="FecR"/>
    <property type="match status" value="1"/>
</dbReference>
<accession>A0A1D3UVV1</accession>
<sequence>MKQNDTLIIKYLTGSASFEEQAVLLKWLEESETNRGHFRSMKDAYDSGRLKYEQKNSCVQSQWDMFRKNISVSRNADKRLLNRFSWMRYVAVFILGMLLVYWIRYIVEEKSECPVAQTRIETGVGDKSKTTLPDGTVVWLNACSSLLYGDFFGKSERNVYLKGEAYFEVKTDKQRPFSVCTERLTYRVTGTSFNVYAFEEEETNSVALLEGGVTVESGKWVYALSPGEVFTYDKNTGTFTVEKKDVEHLSSWRRGEFVFDKMTFGELIHRLERLYHVKFVCDNLEVQQTAFGGTLKDYDSLETVMNVLKTSLHLSYTIEENTVFIR</sequence>
<evidence type="ECO:0000313" key="5">
    <source>
        <dbReference type="Proteomes" id="UP000182057"/>
    </source>
</evidence>
<dbReference type="Pfam" id="PF04773">
    <property type="entry name" value="FecR"/>
    <property type="match status" value="1"/>
</dbReference>
<evidence type="ECO:0000259" key="3">
    <source>
        <dbReference type="Pfam" id="PF16344"/>
    </source>
</evidence>
<keyword evidence="1" id="KW-0812">Transmembrane</keyword>
<dbReference type="InterPro" id="IPR006860">
    <property type="entry name" value="FecR"/>
</dbReference>
<organism evidence="4 5">
    <name type="scientific">Tannerella forsythia</name>
    <name type="common">Bacteroides forsythus</name>
    <dbReference type="NCBI Taxonomy" id="28112"/>
    <lineage>
        <taxon>Bacteria</taxon>
        <taxon>Pseudomonadati</taxon>
        <taxon>Bacteroidota</taxon>
        <taxon>Bacteroidia</taxon>
        <taxon>Bacteroidales</taxon>
        <taxon>Tannerellaceae</taxon>
        <taxon>Tannerella</taxon>
    </lineage>
</organism>
<dbReference type="InterPro" id="IPR032508">
    <property type="entry name" value="FecR_C"/>
</dbReference>
<protein>
    <submittedName>
        <fullName evidence="4">Fec operon regulator FecR</fullName>
    </submittedName>
</protein>
<feature type="transmembrane region" description="Helical" evidence="1">
    <location>
        <begin position="86"/>
        <end position="107"/>
    </location>
</feature>
<name>A0A1D3UVV1_TANFO</name>
<dbReference type="OrthoDB" id="698019at2"/>
<evidence type="ECO:0000313" key="4">
    <source>
        <dbReference type="EMBL" id="SCQ24255.1"/>
    </source>
</evidence>
<dbReference type="Proteomes" id="UP000182057">
    <property type="component" value="Unassembled WGS sequence"/>
</dbReference>
<dbReference type="RefSeq" id="WP_074450218.1">
    <property type="nucleotide sequence ID" value="NZ_CALHNL010000038.1"/>
</dbReference>
<keyword evidence="1" id="KW-0472">Membrane</keyword>
<evidence type="ECO:0000259" key="2">
    <source>
        <dbReference type="Pfam" id="PF04773"/>
    </source>
</evidence>
<feature type="domain" description="Protein FecR C-terminal" evidence="3">
    <location>
        <begin position="256"/>
        <end position="325"/>
    </location>
</feature>
<gene>
    <name evidence="4" type="ORF">TFUB20_02396</name>
</gene>
<dbReference type="AlphaFoldDB" id="A0A1D3UVV1"/>